<protein>
    <submittedName>
        <fullName evidence="2">Uncharacterized protein</fullName>
    </submittedName>
</protein>
<comment type="caution">
    <text evidence="2">The sequence shown here is derived from an EMBL/GenBank/DDBJ whole genome shotgun (WGS) entry which is preliminary data.</text>
</comment>
<evidence type="ECO:0000313" key="3">
    <source>
        <dbReference type="Proteomes" id="UP000593561"/>
    </source>
</evidence>
<feature type="region of interest" description="Disordered" evidence="1">
    <location>
        <begin position="1"/>
        <end position="78"/>
    </location>
</feature>
<evidence type="ECO:0000313" key="2">
    <source>
        <dbReference type="EMBL" id="MBA0630315.1"/>
    </source>
</evidence>
<name>A0A7J8SWV6_GOSDV</name>
<dbReference type="EMBL" id="JABFAC010000012">
    <property type="protein sequence ID" value="MBA0630315.1"/>
    <property type="molecule type" value="Genomic_DNA"/>
</dbReference>
<keyword evidence="3" id="KW-1185">Reference proteome</keyword>
<sequence length="138" mass="15871">MLKYDDTNSSNASNSENTKLFKNQSDEEKISTDQDEDIKVSTYNSNEEKTSSEEEIEISEPMDTESTDLYGKRKIESDNRIDDYLRSLNKDFKIDKDTVQIFGNNTENIATNDVKPEYPGETSSQPVQPRIDDLNKRN</sequence>
<dbReference type="Proteomes" id="UP000593561">
    <property type="component" value="Unassembled WGS sequence"/>
</dbReference>
<gene>
    <name evidence="2" type="ORF">Godav_002429</name>
</gene>
<evidence type="ECO:0000256" key="1">
    <source>
        <dbReference type="SAM" id="MobiDB-lite"/>
    </source>
</evidence>
<organism evidence="2 3">
    <name type="scientific">Gossypium davidsonii</name>
    <name type="common">Davidson's cotton</name>
    <name type="synonym">Gossypium klotzschianum subsp. davidsonii</name>
    <dbReference type="NCBI Taxonomy" id="34287"/>
    <lineage>
        <taxon>Eukaryota</taxon>
        <taxon>Viridiplantae</taxon>
        <taxon>Streptophyta</taxon>
        <taxon>Embryophyta</taxon>
        <taxon>Tracheophyta</taxon>
        <taxon>Spermatophyta</taxon>
        <taxon>Magnoliopsida</taxon>
        <taxon>eudicotyledons</taxon>
        <taxon>Gunneridae</taxon>
        <taxon>Pentapetalae</taxon>
        <taxon>rosids</taxon>
        <taxon>malvids</taxon>
        <taxon>Malvales</taxon>
        <taxon>Malvaceae</taxon>
        <taxon>Malvoideae</taxon>
        <taxon>Gossypium</taxon>
    </lineage>
</organism>
<dbReference type="AlphaFoldDB" id="A0A7J8SWV6"/>
<feature type="compositionally biased region" description="Low complexity" evidence="1">
    <location>
        <begin position="8"/>
        <end position="17"/>
    </location>
</feature>
<feature type="non-terminal residue" evidence="2">
    <location>
        <position position="138"/>
    </location>
</feature>
<proteinExistence type="predicted"/>
<feature type="compositionally biased region" description="Acidic residues" evidence="1">
    <location>
        <begin position="53"/>
        <end position="66"/>
    </location>
</feature>
<reference evidence="2 3" key="1">
    <citation type="journal article" date="2019" name="Genome Biol. Evol.">
        <title>Insights into the evolution of the New World diploid cottons (Gossypium, subgenus Houzingenia) based on genome sequencing.</title>
        <authorList>
            <person name="Grover C.E."/>
            <person name="Arick M.A. 2nd"/>
            <person name="Thrash A."/>
            <person name="Conover J.L."/>
            <person name="Sanders W.S."/>
            <person name="Peterson D.G."/>
            <person name="Frelichowski J.E."/>
            <person name="Scheffler J.A."/>
            <person name="Scheffler B.E."/>
            <person name="Wendel J.F."/>
        </authorList>
    </citation>
    <scope>NUCLEOTIDE SEQUENCE [LARGE SCALE GENOMIC DNA]</scope>
    <source>
        <strain evidence="2">27</strain>
        <tissue evidence="2">Leaf</tissue>
    </source>
</reference>
<accession>A0A7J8SWV6</accession>
<feature type="region of interest" description="Disordered" evidence="1">
    <location>
        <begin position="105"/>
        <end position="138"/>
    </location>
</feature>